<name>A0A4Q0P8W3_9FLAO</name>
<dbReference type="Pfam" id="PF10566">
    <property type="entry name" value="Glyco_hydro_97"/>
    <property type="match status" value="1"/>
</dbReference>
<dbReference type="InterPro" id="IPR019563">
    <property type="entry name" value="GH97_catalytic"/>
</dbReference>
<comment type="subunit">
    <text evidence="2">Monomer.</text>
</comment>
<evidence type="ECO:0000256" key="1">
    <source>
        <dbReference type="ARBA" id="ARBA00001913"/>
    </source>
</evidence>
<comment type="caution">
    <text evidence="10">The sequence shown here is derived from an EMBL/GenBank/DDBJ whole genome shotgun (WGS) entry which is preliminary data.</text>
</comment>
<feature type="domain" description="Glycosyl-hydrolase 97 N-terminal" evidence="8">
    <location>
        <begin position="31"/>
        <end position="288"/>
    </location>
</feature>
<evidence type="ECO:0000256" key="5">
    <source>
        <dbReference type="ARBA" id="ARBA00023295"/>
    </source>
</evidence>
<dbReference type="Proteomes" id="UP000289859">
    <property type="component" value="Unassembled WGS sequence"/>
</dbReference>
<feature type="domain" description="Glycosyl-hydrolase 97 catalytic" evidence="7">
    <location>
        <begin position="309"/>
        <end position="459"/>
    </location>
</feature>
<evidence type="ECO:0000259" key="7">
    <source>
        <dbReference type="Pfam" id="PF10566"/>
    </source>
</evidence>
<dbReference type="GO" id="GO:0016798">
    <property type="term" value="F:hydrolase activity, acting on glycosyl bonds"/>
    <property type="evidence" value="ECO:0007669"/>
    <property type="project" value="UniProtKB-KW"/>
</dbReference>
<dbReference type="InterPro" id="IPR017853">
    <property type="entry name" value="GH"/>
</dbReference>
<dbReference type="Gene3D" id="3.20.20.70">
    <property type="entry name" value="Aldolase class I"/>
    <property type="match status" value="1"/>
</dbReference>
<dbReference type="InterPro" id="IPR013785">
    <property type="entry name" value="Aldolase_TIM"/>
</dbReference>
<dbReference type="PANTHER" id="PTHR35803">
    <property type="entry name" value="GLUCAN 1,4-ALPHA-GLUCOSIDASE SUSB-RELATED"/>
    <property type="match status" value="1"/>
</dbReference>
<keyword evidence="5" id="KW-0326">Glycosidase</keyword>
<evidence type="ECO:0000256" key="2">
    <source>
        <dbReference type="ARBA" id="ARBA00011245"/>
    </source>
</evidence>
<evidence type="ECO:0000313" key="11">
    <source>
        <dbReference type="Proteomes" id="UP000289859"/>
    </source>
</evidence>
<comment type="cofactor">
    <cofactor evidence="1">
        <name>Ca(2+)</name>
        <dbReference type="ChEBI" id="CHEBI:29108"/>
    </cofactor>
</comment>
<dbReference type="EMBL" id="QOVK01000006">
    <property type="protein sequence ID" value="RXG22219.1"/>
    <property type="molecule type" value="Genomic_DNA"/>
</dbReference>
<reference evidence="10 11" key="1">
    <citation type="submission" date="2018-07" db="EMBL/GenBank/DDBJ databases">
        <title>Leeuwenhoekiella genomics.</title>
        <authorList>
            <person name="Tahon G."/>
            <person name="Willems A."/>
        </authorList>
    </citation>
    <scope>NUCLEOTIDE SEQUENCE [LARGE SCALE GENOMIC DNA]</scope>
    <source>
        <strain evidence="10 11">LMG 29608</strain>
    </source>
</reference>
<sequence length="648" mass="74686">MKIKTGYTKHVFSLLMLCILSGFAYAQEAEVTSPNAKVEVSLLNTQEGEQGSWYLKVFYNNEGERVEVIPQIDLGLVLDDQDFSETLRFIKVAKPRSIHEQYTMVHGKSHKRENEANEVRVQFKNEKSTRLNLILRAYNDGLAFSYELPEKFKEQVVLEEKTAYTIPDSTVRWLQKFNPANEGYYRKSNYAEVQSDWAYPALFHTPDTTAWFLIHEANLMRTYAGTKLKNTDDAHKYKLVFPDDWNGRGKGERLPTINGPWQSPWRVIMVGELEDIVSSTLVEDVSEPSVIDNTDWIKPGLVSWNYWSNNHGTKDYQVVTRFADLAATMGWRYTLLDWEWDAMGNGGDLEDALEYIHDIGVTPLIWYNSGGDHNWVGATPKDRMLTHENRVAEFKKLNKLGIAGVKVDFFESEKQDMINYYLDIIKDAAEYNIMVYFHGSLVPRGWARTYPNVMTYESVRGAEWYNNVPDFTFEAPVHNTILPFTRNVVGSMDYTPVTFTNSQHPHLTSYGHELALGIVFESGLQHLADRPDGYLELPDAAKVLLRNLPASWDEIKLLSGYPGKEVVIARRSQDNWYLGGINAEDREKRQQLSFSFLPKNNKYRLTLITDSEHDKKLKTEHRVVDAFEELNIRMLRRGGFSAFLEKID</sequence>
<keyword evidence="3 10" id="KW-0378">Hydrolase</keyword>
<dbReference type="Gene3D" id="2.70.98.10">
    <property type="match status" value="1"/>
</dbReference>
<dbReference type="InterPro" id="IPR052720">
    <property type="entry name" value="Glycosyl_hydrolase_97"/>
</dbReference>
<evidence type="ECO:0000259" key="8">
    <source>
        <dbReference type="Pfam" id="PF14508"/>
    </source>
</evidence>
<dbReference type="GO" id="GO:0030246">
    <property type="term" value="F:carbohydrate binding"/>
    <property type="evidence" value="ECO:0007669"/>
    <property type="project" value="InterPro"/>
</dbReference>
<dbReference type="OrthoDB" id="57532at2"/>
<dbReference type="Gene3D" id="2.60.40.1180">
    <property type="entry name" value="Golgi alpha-mannosidase II"/>
    <property type="match status" value="1"/>
</dbReference>
<keyword evidence="6" id="KW-0732">Signal</keyword>
<feature type="signal peptide" evidence="6">
    <location>
        <begin position="1"/>
        <end position="26"/>
    </location>
</feature>
<dbReference type="Pfam" id="PF14509">
    <property type="entry name" value="GH97_C"/>
    <property type="match status" value="1"/>
</dbReference>
<organism evidence="10 11">
    <name type="scientific">Leeuwenhoekiella polynyae</name>
    <dbReference type="NCBI Taxonomy" id="1550906"/>
    <lineage>
        <taxon>Bacteria</taxon>
        <taxon>Pseudomonadati</taxon>
        <taxon>Bacteroidota</taxon>
        <taxon>Flavobacteriia</taxon>
        <taxon>Flavobacteriales</taxon>
        <taxon>Flavobacteriaceae</taxon>
        <taxon>Leeuwenhoekiella</taxon>
    </lineage>
</organism>
<evidence type="ECO:0000256" key="4">
    <source>
        <dbReference type="ARBA" id="ARBA00022837"/>
    </source>
</evidence>
<proteinExistence type="predicted"/>
<accession>A0A4Q0P8W3</accession>
<dbReference type="Pfam" id="PF14508">
    <property type="entry name" value="GH97_N"/>
    <property type="match status" value="1"/>
</dbReference>
<dbReference type="InterPro" id="IPR014718">
    <property type="entry name" value="GH-type_carb-bd"/>
</dbReference>
<feature type="chain" id="PRO_5020463478" evidence="6">
    <location>
        <begin position="27"/>
        <end position="648"/>
    </location>
</feature>
<dbReference type="InterPro" id="IPR013780">
    <property type="entry name" value="Glyco_hydro_b"/>
</dbReference>
<dbReference type="RefSeq" id="WP_128765292.1">
    <property type="nucleotide sequence ID" value="NZ_JBHUOO010000046.1"/>
</dbReference>
<evidence type="ECO:0000256" key="6">
    <source>
        <dbReference type="SAM" id="SignalP"/>
    </source>
</evidence>
<dbReference type="SUPFAM" id="SSF51445">
    <property type="entry name" value="(Trans)glycosidases"/>
    <property type="match status" value="1"/>
</dbReference>
<evidence type="ECO:0000259" key="9">
    <source>
        <dbReference type="Pfam" id="PF14509"/>
    </source>
</evidence>
<evidence type="ECO:0000256" key="3">
    <source>
        <dbReference type="ARBA" id="ARBA00022801"/>
    </source>
</evidence>
<dbReference type="InterPro" id="IPR029486">
    <property type="entry name" value="GH97_N"/>
</dbReference>
<feature type="domain" description="Glycosyl-hydrolase 97 C-terminal oligomerisation" evidence="9">
    <location>
        <begin position="551"/>
        <end position="643"/>
    </location>
</feature>
<gene>
    <name evidence="10" type="ORF">DSM02_1818</name>
</gene>
<protein>
    <submittedName>
        <fullName evidence="10">Glycosyl hydrolase family 97</fullName>
    </submittedName>
</protein>
<dbReference type="PANTHER" id="PTHR35803:SF2">
    <property type="entry name" value="RETAINING ALPHA-GALACTOSIDASE"/>
    <property type="match status" value="1"/>
</dbReference>
<keyword evidence="4" id="KW-0106">Calcium</keyword>
<dbReference type="InterPro" id="IPR029483">
    <property type="entry name" value="GH97_C"/>
</dbReference>
<evidence type="ECO:0000313" key="10">
    <source>
        <dbReference type="EMBL" id="RXG22219.1"/>
    </source>
</evidence>
<keyword evidence="11" id="KW-1185">Reference proteome</keyword>
<dbReference type="AlphaFoldDB" id="A0A4Q0P8W3"/>